<evidence type="ECO:0000256" key="4">
    <source>
        <dbReference type="ARBA" id="ARBA00022989"/>
    </source>
</evidence>
<name>A0A0J1FPP9_9FIRM</name>
<dbReference type="PANTHER" id="PTHR46795:SF3">
    <property type="entry name" value="ABC TRANSPORTER PERMEASE"/>
    <property type="match status" value="1"/>
</dbReference>
<feature type="transmembrane region" description="Helical" evidence="6">
    <location>
        <begin position="284"/>
        <end position="304"/>
    </location>
</feature>
<dbReference type="STRING" id="476652.DEAC_c28540"/>
<feature type="transmembrane region" description="Helical" evidence="6">
    <location>
        <begin position="510"/>
        <end position="532"/>
    </location>
</feature>
<evidence type="ECO:0000313" key="8">
    <source>
        <dbReference type="EMBL" id="KLU65302.1"/>
    </source>
</evidence>
<feature type="transmembrane region" description="Helical" evidence="6">
    <location>
        <begin position="54"/>
        <end position="80"/>
    </location>
</feature>
<feature type="transmembrane region" description="Helical" evidence="6">
    <location>
        <begin position="597"/>
        <end position="618"/>
    </location>
</feature>
<dbReference type="PIRSF" id="PIRSF018968">
    <property type="entry name" value="ABC_permease_BceB"/>
    <property type="match status" value="1"/>
</dbReference>
<dbReference type="Pfam" id="PF02687">
    <property type="entry name" value="FtsX"/>
    <property type="match status" value="1"/>
</dbReference>
<dbReference type="InterPro" id="IPR027022">
    <property type="entry name" value="ABC_permease_BceB-typ"/>
</dbReference>
<feature type="transmembrane region" description="Helical" evidence="6">
    <location>
        <begin position="101"/>
        <end position="126"/>
    </location>
</feature>
<reference evidence="8 9" key="1">
    <citation type="submission" date="2015-06" db="EMBL/GenBank/DDBJ databases">
        <title>Draft genome of the moderately acidophilic sulfate reducer Candidatus Desulfosporosinus acididurans strain M1.</title>
        <authorList>
            <person name="Poehlein A."/>
            <person name="Petzsch P."/>
            <person name="Johnson B.D."/>
            <person name="Schloemann M."/>
            <person name="Daniel R."/>
            <person name="Muehling M."/>
        </authorList>
    </citation>
    <scope>NUCLEOTIDE SEQUENCE [LARGE SCALE GENOMIC DNA]</scope>
    <source>
        <strain evidence="8 9">M1</strain>
    </source>
</reference>
<dbReference type="GO" id="GO:0005886">
    <property type="term" value="C:plasma membrane"/>
    <property type="evidence" value="ECO:0007669"/>
    <property type="project" value="UniProtKB-SubCell"/>
</dbReference>
<feature type="transmembrane region" description="Helical" evidence="6">
    <location>
        <begin position="17"/>
        <end position="34"/>
    </location>
</feature>
<evidence type="ECO:0000256" key="5">
    <source>
        <dbReference type="ARBA" id="ARBA00023136"/>
    </source>
</evidence>
<keyword evidence="6" id="KW-0813">Transport</keyword>
<gene>
    <name evidence="8" type="primary">bceB</name>
    <name evidence="8" type="ORF">DEAC_c28540</name>
</gene>
<evidence type="ECO:0000256" key="2">
    <source>
        <dbReference type="ARBA" id="ARBA00022475"/>
    </source>
</evidence>
<dbReference type="PATRIC" id="fig|476652.3.peg.3002"/>
<keyword evidence="9" id="KW-1185">Reference proteome</keyword>
<dbReference type="PANTHER" id="PTHR46795">
    <property type="entry name" value="ABC TRANSPORTER PERMEASE-RELATED-RELATED"/>
    <property type="match status" value="1"/>
</dbReference>
<feature type="transmembrane region" description="Helical" evidence="6">
    <location>
        <begin position="566"/>
        <end position="591"/>
    </location>
</feature>
<dbReference type="InterPro" id="IPR003838">
    <property type="entry name" value="ABC3_permease_C"/>
</dbReference>
<organism evidence="8 9">
    <name type="scientific">Desulfosporosinus acididurans</name>
    <dbReference type="NCBI Taxonomy" id="476652"/>
    <lineage>
        <taxon>Bacteria</taxon>
        <taxon>Bacillati</taxon>
        <taxon>Bacillota</taxon>
        <taxon>Clostridia</taxon>
        <taxon>Eubacteriales</taxon>
        <taxon>Desulfitobacteriaceae</taxon>
        <taxon>Desulfosporosinus</taxon>
    </lineage>
</organism>
<feature type="transmembrane region" description="Helical" evidence="6">
    <location>
        <begin position="197"/>
        <end position="218"/>
    </location>
</feature>
<dbReference type="InterPro" id="IPR052536">
    <property type="entry name" value="ABC-4_Integral_Memb_Prot"/>
</dbReference>
<evidence type="ECO:0000313" key="9">
    <source>
        <dbReference type="Proteomes" id="UP000036356"/>
    </source>
</evidence>
<evidence type="ECO:0000256" key="1">
    <source>
        <dbReference type="ARBA" id="ARBA00004651"/>
    </source>
</evidence>
<evidence type="ECO:0000256" key="3">
    <source>
        <dbReference type="ARBA" id="ARBA00022692"/>
    </source>
</evidence>
<comment type="similarity">
    <text evidence="6">Belongs to the ABC-4 integral membrane protein family.</text>
</comment>
<keyword evidence="2 6" id="KW-1003">Cell membrane</keyword>
<sequence length="628" mass="70853">MLISLARRNVKNNFENYFIYFSSIVFNVLIYFAFESISFNKQISALLQSNATILSIFRGASLIIAIFSAVQMLYSSSYFIRKRKKEVGLYSLLGLKKRQVGALLFFENIITGSLALIVGILLGGLFSKLFMMALVKFMGVNMDISFSISVNAVLNTAIVFGILFLLVSINAYAIIYRFRLIELFKAENKGEKQQKSSSFLAVLSLVLFIIEVCAVMNVTDSSTFTRNMPIVLISSIAGTFLFFRWFLAMIIKFLKNKKRLYYKGSNLISISHILFRIRSNSRNLSVIALLNAVVITSIGFGYAFHYNVEKLDKLQMPFSFYYESNNLSLDKSIEALLKKHPENKLIASEEAELVKVKADLSGISSRDQSIYLISQSKVEELDKFRGLRDDFKLSLSEGVILKDGTEPDSAYKDKIIKISNHELNSSIKIADRKNYAPMDVSDDHTLVLMVPDEVYKEYYNKADVVRIKGYVIENQRNSKALMKDIVRNIPNDVDFTYEAQNLGVLAISSVISFIGIFIGLVFLGATVSIIYFKQLTEANDDKERYGVLKKIGVGSSEIKKSIHKQVFIAFALPLLIGMFHSLTAFAFFSSIAPAMNVVLPALVTMIVYSLIYTVYYFLTVNSYLKIIG</sequence>
<keyword evidence="3 6" id="KW-0812">Transmembrane</keyword>
<evidence type="ECO:0000256" key="6">
    <source>
        <dbReference type="PIRNR" id="PIRNR018968"/>
    </source>
</evidence>
<feature type="transmembrane region" description="Helical" evidence="6">
    <location>
        <begin position="146"/>
        <end position="176"/>
    </location>
</feature>
<dbReference type="AlphaFoldDB" id="A0A0J1FPP9"/>
<dbReference type="RefSeq" id="WP_047810674.1">
    <property type="nucleotide sequence ID" value="NZ_LDZY01000009.1"/>
</dbReference>
<dbReference type="Proteomes" id="UP000036356">
    <property type="component" value="Unassembled WGS sequence"/>
</dbReference>
<protein>
    <submittedName>
        <fullName evidence="8">Bacitracin export permease protein BceB</fullName>
    </submittedName>
</protein>
<comment type="caution">
    <text evidence="8">The sequence shown here is derived from an EMBL/GenBank/DDBJ whole genome shotgun (WGS) entry which is preliminary data.</text>
</comment>
<evidence type="ECO:0000259" key="7">
    <source>
        <dbReference type="Pfam" id="PF02687"/>
    </source>
</evidence>
<accession>A0A0J1FPP9</accession>
<proteinExistence type="inferred from homology"/>
<dbReference type="GO" id="GO:0055085">
    <property type="term" value="P:transmembrane transport"/>
    <property type="evidence" value="ECO:0007669"/>
    <property type="project" value="UniProtKB-UniRule"/>
</dbReference>
<feature type="transmembrane region" description="Helical" evidence="6">
    <location>
        <begin position="230"/>
        <end position="254"/>
    </location>
</feature>
<keyword evidence="4 6" id="KW-1133">Transmembrane helix</keyword>
<dbReference type="EMBL" id="LDZY01000009">
    <property type="protein sequence ID" value="KLU65302.1"/>
    <property type="molecule type" value="Genomic_DNA"/>
</dbReference>
<feature type="domain" description="ABC3 transporter permease C-terminal" evidence="7">
    <location>
        <begin position="60"/>
        <end position="179"/>
    </location>
</feature>
<comment type="subcellular location">
    <subcellularLocation>
        <location evidence="1 6">Cell membrane</location>
        <topology evidence="1 6">Multi-pass membrane protein</topology>
    </subcellularLocation>
</comment>
<keyword evidence="5 6" id="KW-0472">Membrane</keyword>